<accession>A0A1S1U9Z2</accession>
<protein>
    <recommendedName>
        <fullName evidence="3">ParB-like nuclease</fullName>
    </recommendedName>
</protein>
<dbReference type="CDD" id="cd16390">
    <property type="entry name" value="ParB_N_Srx_like"/>
    <property type="match status" value="1"/>
</dbReference>
<dbReference type="InterPro" id="IPR014956">
    <property type="entry name" value="ParBc_2"/>
</dbReference>
<evidence type="ECO:0008006" key="3">
    <source>
        <dbReference type="Google" id="ProtNLM"/>
    </source>
</evidence>
<dbReference type="Proteomes" id="UP000179840">
    <property type="component" value="Unassembled WGS sequence"/>
</dbReference>
<evidence type="ECO:0000313" key="1">
    <source>
        <dbReference type="EMBL" id="OHV96879.1"/>
    </source>
</evidence>
<dbReference type="Gene3D" id="1.10.8.10">
    <property type="entry name" value="DNA helicase RuvA subunit, C-terminal domain"/>
    <property type="match status" value="1"/>
</dbReference>
<reference evidence="1 2" key="1">
    <citation type="submission" date="2015-06" db="EMBL/GenBank/DDBJ databases">
        <title>Draft genome sequencing of a biphenyl-degrading bacterium, Janthinobacterium lividum MEG1.</title>
        <authorList>
            <person name="Shimodaira J."/>
            <person name="Hatta T."/>
        </authorList>
    </citation>
    <scope>NUCLEOTIDE SEQUENCE [LARGE SCALE GENOMIC DNA]</scope>
    <source>
        <strain evidence="1 2">MEG1</strain>
    </source>
</reference>
<dbReference type="SUPFAM" id="SSF110849">
    <property type="entry name" value="ParB/Sulfiredoxin"/>
    <property type="match status" value="1"/>
</dbReference>
<dbReference type="Pfam" id="PF08857">
    <property type="entry name" value="ParBc_2"/>
    <property type="match status" value="1"/>
</dbReference>
<gene>
    <name evidence="1" type="ORF">AKG95_16620</name>
</gene>
<dbReference type="InterPro" id="IPR036086">
    <property type="entry name" value="ParB/Sulfiredoxin_sf"/>
</dbReference>
<comment type="caution">
    <text evidence="1">The sequence shown here is derived from an EMBL/GenBank/DDBJ whole genome shotgun (WGS) entry which is preliminary data.</text>
</comment>
<evidence type="ECO:0000313" key="2">
    <source>
        <dbReference type="Proteomes" id="UP000179840"/>
    </source>
</evidence>
<organism evidence="1 2">
    <name type="scientific">Janthinobacterium lividum</name>
    <dbReference type="NCBI Taxonomy" id="29581"/>
    <lineage>
        <taxon>Bacteria</taxon>
        <taxon>Pseudomonadati</taxon>
        <taxon>Pseudomonadota</taxon>
        <taxon>Betaproteobacteria</taxon>
        <taxon>Burkholderiales</taxon>
        <taxon>Oxalobacteraceae</taxon>
        <taxon>Janthinobacterium</taxon>
    </lineage>
</organism>
<dbReference type="EMBL" id="LFKP01000008">
    <property type="protein sequence ID" value="OHV96879.1"/>
    <property type="molecule type" value="Genomic_DNA"/>
</dbReference>
<name>A0A1S1U9Z2_9BURK</name>
<dbReference type="AlphaFoldDB" id="A0A1S1U9Z2"/>
<dbReference type="Gene3D" id="3.90.1530.10">
    <property type="entry name" value="Conserved hypothetical protein from pyrococcus furiosus pfu- 392566-001, ParB domain"/>
    <property type="match status" value="1"/>
</dbReference>
<proteinExistence type="predicted"/>
<sequence>MATVVGSAAHPRILQVRLDELHPTQPAIGYDQVYYKLGRYAAEEKHIADIARPKKFSDLCEANGQGDVLPGTANVPGATLAAPPAGYRCKAAVGSRPGDMKTVVIGPRGVVYLTDGHHTLSTFWEADGGRNHQLKVWVKVSDNFSALGEAAFWTRMRAENKVWLKNDRNQAITPQQLPAAIGLASLGDDPYRSLVYFTREIGYKPPAQATEFLEFYWAGWLRDKPALDLARIDLLDRAAYAGVILQAAQAMVALRPDDIVSGGKRAADLGALDKVDRETLEELTQNKGKLGYAIAYRKSLAQ</sequence>